<name>A0AAV0CT82_9ASTE</name>
<feature type="region of interest" description="Disordered" evidence="1">
    <location>
        <begin position="90"/>
        <end position="111"/>
    </location>
</feature>
<evidence type="ECO:0000313" key="3">
    <source>
        <dbReference type="EMBL" id="CAH9134505.1"/>
    </source>
</evidence>
<protein>
    <submittedName>
        <fullName evidence="2">Uncharacterized protein</fullName>
    </submittedName>
</protein>
<evidence type="ECO:0000313" key="4">
    <source>
        <dbReference type="Proteomes" id="UP001152523"/>
    </source>
</evidence>
<evidence type="ECO:0000313" key="2">
    <source>
        <dbReference type="EMBL" id="CAH9083182.1"/>
    </source>
</evidence>
<dbReference type="AlphaFoldDB" id="A0AAV0CT82"/>
<reference evidence="2" key="1">
    <citation type="submission" date="2022-07" db="EMBL/GenBank/DDBJ databases">
        <authorList>
            <person name="Macas J."/>
            <person name="Novak P."/>
            <person name="Neumann P."/>
        </authorList>
    </citation>
    <scope>NUCLEOTIDE SEQUENCE</scope>
</reference>
<evidence type="ECO:0000256" key="1">
    <source>
        <dbReference type="SAM" id="MobiDB-lite"/>
    </source>
</evidence>
<organism evidence="2 4">
    <name type="scientific">Cuscuta epithymum</name>
    <dbReference type="NCBI Taxonomy" id="186058"/>
    <lineage>
        <taxon>Eukaryota</taxon>
        <taxon>Viridiplantae</taxon>
        <taxon>Streptophyta</taxon>
        <taxon>Embryophyta</taxon>
        <taxon>Tracheophyta</taxon>
        <taxon>Spermatophyta</taxon>
        <taxon>Magnoliopsida</taxon>
        <taxon>eudicotyledons</taxon>
        <taxon>Gunneridae</taxon>
        <taxon>Pentapetalae</taxon>
        <taxon>asterids</taxon>
        <taxon>lamiids</taxon>
        <taxon>Solanales</taxon>
        <taxon>Convolvulaceae</taxon>
        <taxon>Cuscuteae</taxon>
        <taxon>Cuscuta</taxon>
        <taxon>Cuscuta subgen. Cuscuta</taxon>
    </lineage>
</organism>
<gene>
    <name evidence="3" type="ORF">CEPIT_LOCUS33775</name>
    <name evidence="2" type="ORF">CEPIT_LOCUS8401</name>
</gene>
<accession>A0AAV0CT82</accession>
<keyword evidence="4" id="KW-1185">Reference proteome</keyword>
<proteinExistence type="predicted"/>
<dbReference type="Proteomes" id="UP001152523">
    <property type="component" value="Unassembled WGS sequence"/>
</dbReference>
<dbReference type="EMBL" id="CAMAPF010000982">
    <property type="protein sequence ID" value="CAH9134505.1"/>
    <property type="molecule type" value="Genomic_DNA"/>
</dbReference>
<dbReference type="EMBL" id="CAMAPF010000040">
    <property type="protein sequence ID" value="CAH9083182.1"/>
    <property type="molecule type" value="Genomic_DNA"/>
</dbReference>
<comment type="caution">
    <text evidence="2">The sequence shown here is derived from an EMBL/GenBank/DDBJ whole genome shotgun (WGS) entry which is preliminary data.</text>
</comment>
<sequence>MQTLNLGMRGEIIISPGSPHLQIPISDDPNVVTRFPIPNEKTIRRKKAKLSTGVQLREIKMSGNGTEVRAPNQLPFQAPGMQFRGRPSVLGKHLQQQRDKKATQLKNTLKM</sequence>